<sequence>MPFPPPGFFEAMAEAVDAEPDRFRHLGIASLRLCVLVEHPDGSSTAYGLVLDGDDVLPLGQVVASAFGPEVTVRGPEEAWAAMVADAAAHGAASGSQTLNALTLAGFPLAVEAEDPLGRDKFFRYAQTLQELFDAAATRTADAQGLSRPSVA</sequence>
<name>A0ABV6C288_9ACTN</name>
<comment type="caution">
    <text evidence="1">The sequence shown here is derived from an EMBL/GenBank/DDBJ whole genome shotgun (WGS) entry which is preliminary data.</text>
</comment>
<dbReference type="EMBL" id="JBHLYQ010000048">
    <property type="protein sequence ID" value="MFC0081787.1"/>
    <property type="molecule type" value="Genomic_DNA"/>
</dbReference>
<dbReference type="Proteomes" id="UP001589788">
    <property type="component" value="Unassembled WGS sequence"/>
</dbReference>
<evidence type="ECO:0000313" key="1">
    <source>
        <dbReference type="EMBL" id="MFC0081787.1"/>
    </source>
</evidence>
<keyword evidence="2" id="KW-1185">Reference proteome</keyword>
<gene>
    <name evidence="1" type="ORF">ACFFRE_06465</name>
</gene>
<organism evidence="1 2">
    <name type="scientific">Aciditerrimonas ferrireducens</name>
    <dbReference type="NCBI Taxonomy" id="667306"/>
    <lineage>
        <taxon>Bacteria</taxon>
        <taxon>Bacillati</taxon>
        <taxon>Actinomycetota</taxon>
        <taxon>Acidimicrobiia</taxon>
        <taxon>Acidimicrobiales</taxon>
        <taxon>Acidimicrobiaceae</taxon>
        <taxon>Aciditerrimonas</taxon>
    </lineage>
</organism>
<dbReference type="RefSeq" id="WP_377789060.1">
    <property type="nucleotide sequence ID" value="NZ_JBHLYQ010000048.1"/>
</dbReference>
<proteinExistence type="predicted"/>
<evidence type="ECO:0000313" key="2">
    <source>
        <dbReference type="Proteomes" id="UP001589788"/>
    </source>
</evidence>
<reference evidence="1 2" key="1">
    <citation type="submission" date="2024-09" db="EMBL/GenBank/DDBJ databases">
        <authorList>
            <person name="Sun Q."/>
            <person name="Mori K."/>
        </authorList>
    </citation>
    <scope>NUCLEOTIDE SEQUENCE [LARGE SCALE GENOMIC DNA]</scope>
    <source>
        <strain evidence="1 2">JCM 15389</strain>
    </source>
</reference>
<accession>A0ABV6C288</accession>
<protein>
    <submittedName>
        <fullName evidence="1">Uncharacterized protein</fullName>
    </submittedName>
</protein>